<dbReference type="PANTHER" id="PTHR11895">
    <property type="entry name" value="TRANSAMIDASE"/>
    <property type="match status" value="1"/>
</dbReference>
<dbReference type="OrthoDB" id="566138at2759"/>
<dbReference type="GO" id="GO:0003824">
    <property type="term" value="F:catalytic activity"/>
    <property type="evidence" value="ECO:0007669"/>
    <property type="project" value="InterPro"/>
</dbReference>
<feature type="domain" description="Amidase" evidence="1">
    <location>
        <begin position="123"/>
        <end position="536"/>
    </location>
</feature>
<dbReference type="OMA" id="SWPGANH"/>
<reference evidence="2 3" key="1">
    <citation type="journal article" date="2015" name="Genome Biol. Evol.">
        <title>Phylogenomic analyses indicate that early fungi evolved digesting cell walls of algal ancestors of land plants.</title>
        <authorList>
            <person name="Chang Y."/>
            <person name="Wang S."/>
            <person name="Sekimoto S."/>
            <person name="Aerts A.L."/>
            <person name="Choi C."/>
            <person name="Clum A."/>
            <person name="LaButti K.M."/>
            <person name="Lindquist E.A."/>
            <person name="Yee Ngan C."/>
            <person name="Ohm R.A."/>
            <person name="Salamov A.A."/>
            <person name="Grigoriev I.V."/>
            <person name="Spatafora J.W."/>
            <person name="Berbee M.L."/>
        </authorList>
    </citation>
    <scope>NUCLEOTIDE SEQUENCE [LARGE SCALE GENOMIC DNA]</scope>
    <source>
        <strain evidence="2 3">JEL478</strain>
    </source>
</reference>
<evidence type="ECO:0000313" key="3">
    <source>
        <dbReference type="Proteomes" id="UP000070544"/>
    </source>
</evidence>
<name>A0A139ARB6_GONPJ</name>
<dbReference type="Gene3D" id="3.90.1300.10">
    <property type="entry name" value="Amidase signature (AS) domain"/>
    <property type="match status" value="1"/>
</dbReference>
<dbReference type="InterPro" id="IPR023631">
    <property type="entry name" value="Amidase_dom"/>
</dbReference>
<dbReference type="InterPro" id="IPR000120">
    <property type="entry name" value="Amidase"/>
</dbReference>
<dbReference type="EMBL" id="KQ965739">
    <property type="protein sequence ID" value="KXS19290.1"/>
    <property type="molecule type" value="Genomic_DNA"/>
</dbReference>
<organism evidence="2 3">
    <name type="scientific">Gonapodya prolifera (strain JEL478)</name>
    <name type="common">Monoblepharis prolifera</name>
    <dbReference type="NCBI Taxonomy" id="1344416"/>
    <lineage>
        <taxon>Eukaryota</taxon>
        <taxon>Fungi</taxon>
        <taxon>Fungi incertae sedis</taxon>
        <taxon>Chytridiomycota</taxon>
        <taxon>Chytridiomycota incertae sedis</taxon>
        <taxon>Monoblepharidomycetes</taxon>
        <taxon>Monoblepharidales</taxon>
        <taxon>Gonapodyaceae</taxon>
        <taxon>Gonapodya</taxon>
    </lineage>
</organism>
<dbReference type="STRING" id="1344416.A0A139ARB6"/>
<evidence type="ECO:0000259" key="1">
    <source>
        <dbReference type="Pfam" id="PF01425"/>
    </source>
</evidence>
<sequence>MSSPAVSYDGSVTRRQRIQGKDLPEHWARLKAAFDAFYQNADLYAFEFEPLHDPIPASVLPTFVVDERLDEKTVEELGRDEPNLADLTSSSPPGSFHFPTTLDYHRAYLSHTTTPTDVALRVLQLIRESDTATPPLRAFVELKDDLTLEMARASTERYKQGKPLSVFDGVPVGVKDTHYVTGFTWSYGIEDRQKGEDLEFIAQLKSLGAVIIGITVSTETANTDFGPNPVYGTPRNPYKAGHVTGGSSAGTGVAVAAGFTPFSAGSDGAGSIRTPAGWCGVFGLKTTWARVQLTSSPHSVSGPLAGTAADLAIAHKAMSVQLIPAAPPASVRLFDKVEDLKDLRIGIFREWFADANKEVVDAGLDLLEGLKKRGATIVDLPLTFSVKAAVAAHRLTFGGAMRNTFMNRLGKGMYDGIKDQSTRLEFLRQHILTSDADYLQSMKIKTIVAGAFKEAFKSVDGIIFPGTTCPAPKVEEFDAVYGKDDPETEQRFSPFVPIANFIGVPSVSVPSGYSEADGLPLSVQFYGSWWREDVLLRIAHASEKVLESGILKAAKEGRKKPEFWVDVLGKSK</sequence>
<dbReference type="Pfam" id="PF01425">
    <property type="entry name" value="Amidase"/>
    <property type="match status" value="1"/>
</dbReference>
<dbReference type="SUPFAM" id="SSF75304">
    <property type="entry name" value="Amidase signature (AS) enzymes"/>
    <property type="match status" value="1"/>
</dbReference>
<gene>
    <name evidence="2" type="ORF">M427DRAFT_67380</name>
</gene>
<dbReference type="AlphaFoldDB" id="A0A139ARB6"/>
<accession>A0A139ARB6</accession>
<keyword evidence="3" id="KW-1185">Reference proteome</keyword>
<protein>
    <submittedName>
        <fullName evidence="2">Amidase signature enzyme</fullName>
    </submittedName>
</protein>
<dbReference type="Proteomes" id="UP000070544">
    <property type="component" value="Unassembled WGS sequence"/>
</dbReference>
<dbReference type="PANTHER" id="PTHR11895:SF67">
    <property type="entry name" value="AMIDASE DOMAIN-CONTAINING PROTEIN"/>
    <property type="match status" value="1"/>
</dbReference>
<dbReference type="InterPro" id="IPR036928">
    <property type="entry name" value="AS_sf"/>
</dbReference>
<proteinExistence type="predicted"/>
<evidence type="ECO:0000313" key="2">
    <source>
        <dbReference type="EMBL" id="KXS19290.1"/>
    </source>
</evidence>